<dbReference type="SUPFAM" id="SSF81665">
    <property type="entry name" value="Calcium ATPase, transmembrane domain M"/>
    <property type="match status" value="1"/>
</dbReference>
<evidence type="ECO:0000313" key="13">
    <source>
        <dbReference type="Proteomes" id="UP001499951"/>
    </source>
</evidence>
<dbReference type="CDD" id="cd02094">
    <property type="entry name" value="P-type_ATPase_Cu-like"/>
    <property type="match status" value="1"/>
</dbReference>
<dbReference type="NCBIfam" id="TIGR01494">
    <property type="entry name" value="ATPase_P-type"/>
    <property type="match status" value="1"/>
</dbReference>
<feature type="transmembrane region" description="Helical" evidence="10">
    <location>
        <begin position="809"/>
        <end position="831"/>
    </location>
</feature>
<dbReference type="Pfam" id="PF00702">
    <property type="entry name" value="Hydrolase"/>
    <property type="match status" value="1"/>
</dbReference>
<feature type="domain" description="TRASH" evidence="11">
    <location>
        <begin position="69"/>
        <end position="110"/>
    </location>
</feature>
<dbReference type="PROSITE" id="PS00154">
    <property type="entry name" value="ATPASE_E1_E2"/>
    <property type="match status" value="1"/>
</dbReference>
<dbReference type="NCBIfam" id="TIGR01525">
    <property type="entry name" value="ATPase-IB_hvy"/>
    <property type="match status" value="1"/>
</dbReference>
<keyword evidence="7" id="KW-1278">Translocase</keyword>
<evidence type="ECO:0000259" key="11">
    <source>
        <dbReference type="SMART" id="SM00746"/>
    </source>
</evidence>
<dbReference type="InterPro" id="IPR036412">
    <property type="entry name" value="HAD-like_sf"/>
</dbReference>
<dbReference type="InterPro" id="IPR023298">
    <property type="entry name" value="ATPase_P-typ_TM_dom_sf"/>
</dbReference>
<dbReference type="SMART" id="SM00746">
    <property type="entry name" value="TRASH"/>
    <property type="match status" value="2"/>
</dbReference>
<dbReference type="PANTHER" id="PTHR43520:SF8">
    <property type="entry name" value="P-TYPE CU(+) TRANSPORTER"/>
    <property type="match status" value="1"/>
</dbReference>
<dbReference type="Pfam" id="PF00122">
    <property type="entry name" value="E1-E2_ATPase"/>
    <property type="match status" value="1"/>
</dbReference>
<dbReference type="Pfam" id="PF04945">
    <property type="entry name" value="YHS"/>
    <property type="match status" value="2"/>
</dbReference>
<comment type="subcellular location">
    <subcellularLocation>
        <location evidence="10">Cell membrane</location>
    </subcellularLocation>
    <subcellularLocation>
        <location evidence="1">Endomembrane system</location>
        <topology evidence="1">Multi-pass membrane protein</topology>
    </subcellularLocation>
</comment>
<evidence type="ECO:0000256" key="6">
    <source>
        <dbReference type="ARBA" id="ARBA00022840"/>
    </source>
</evidence>
<feature type="transmembrane region" description="Helical" evidence="10">
    <location>
        <begin position="292"/>
        <end position="311"/>
    </location>
</feature>
<feature type="transmembrane region" description="Helical" evidence="10">
    <location>
        <begin position="194"/>
        <end position="214"/>
    </location>
</feature>
<evidence type="ECO:0000256" key="3">
    <source>
        <dbReference type="ARBA" id="ARBA00022692"/>
    </source>
</evidence>
<dbReference type="SFLD" id="SFLDS00003">
    <property type="entry name" value="Haloacid_Dehalogenase"/>
    <property type="match status" value="1"/>
</dbReference>
<keyword evidence="9 10" id="KW-0472">Membrane</keyword>
<keyword evidence="5 10" id="KW-0547">Nucleotide-binding</keyword>
<dbReference type="Gene3D" id="3.40.50.1000">
    <property type="entry name" value="HAD superfamily/HAD-like"/>
    <property type="match status" value="1"/>
</dbReference>
<accession>A0ABP3PF97</accession>
<gene>
    <name evidence="12" type="ORF">GCM10008942_08560</name>
</gene>
<dbReference type="InterPro" id="IPR018303">
    <property type="entry name" value="ATPase_P-typ_P_site"/>
</dbReference>
<keyword evidence="13" id="KW-1185">Reference proteome</keyword>
<dbReference type="InterPro" id="IPR023214">
    <property type="entry name" value="HAD_sf"/>
</dbReference>
<keyword evidence="6 10" id="KW-0067">ATP-binding</keyword>
<dbReference type="Proteomes" id="UP001499951">
    <property type="component" value="Unassembled WGS sequence"/>
</dbReference>
<organism evidence="12 13">
    <name type="scientific">Rhizomicrobium electricum</name>
    <dbReference type="NCBI Taxonomy" id="480070"/>
    <lineage>
        <taxon>Bacteria</taxon>
        <taxon>Pseudomonadati</taxon>
        <taxon>Pseudomonadota</taxon>
        <taxon>Alphaproteobacteria</taxon>
        <taxon>Micropepsales</taxon>
        <taxon>Micropepsaceae</taxon>
        <taxon>Rhizomicrobium</taxon>
    </lineage>
</organism>
<feature type="transmembrane region" description="Helical" evidence="10">
    <location>
        <begin position="253"/>
        <end position="280"/>
    </location>
</feature>
<dbReference type="InterPro" id="IPR009078">
    <property type="entry name" value="Ferritin-like_SF"/>
</dbReference>
<dbReference type="RefSeq" id="WP_166932339.1">
    <property type="nucleotide sequence ID" value="NZ_JAASQS010000003.1"/>
</dbReference>
<evidence type="ECO:0000256" key="10">
    <source>
        <dbReference type="RuleBase" id="RU362081"/>
    </source>
</evidence>
<sequence>MANETLNPKDPVCGMTPNPETAIAKGNTSVRNGVRYIFCCAGCKTKFDAEPEKYVTASPVEAAPERAKDPVCGMTPFVAVAKAKGNHTNYKGEDYYFCSAGCKAKFEAEPDRYLSLSPAVGGTSPAAGHCTCHSSEHRGGEKTGSKDILYTCPMHPEVKQMGPGDCPICGMALEPADPTAAEDDSEYRDMRRRFWISLALTAPVFLLAMAGDVLPMAPLLRAVIEALLALPVVVWAGWPFFVRGWKGAVTGHANMFTLIGLGVAVAYLYSLVVLLVPSLVPAGYHHGAMGPPVYFEAAAVIITLVLMGQVLELRARSRTGAAIRALIDLAPKTALRRTAHGTETVELAQVVLGDELIVRPGDAVPTDGEVIEGESAVDESMLTGESVPVAKAKGDAVTGGTLNKNGALVIRATRVGADTVLSKIVALVAEAQRSRAPTQTLADKVSAWFVPTVSAVAIVTFIAWLAAGFTLDYALMAAVSVLIIACPCALGLATPMSVMVSVGRGAHSGVLVKNAAALEKFATAAVLVIDKTGTITEGKPEVVAIHTVAGTSETEMLALAAALESKSAHPLAHAVIERAGTLALPYADDFANVTGKGLRARVDGATILVGSEDFLAENGAPTGALMGDAAHWRTVGATVIFVARGSDALGLIAIKDPLKPSARETLAALAAEGLDIVMATGDAPETAQAIAVEAGIKTVAARLTPEGKAKLVADKRGSGTVAFAGDGVNDAPALAAADVAIAMGSGSDAAIETAGLVLLKSDLGALLRARRLAKATLRNMKQNLFWAFAYNALGVPLAAGVLYPITGWLLSPMVAAAAMSFSSVSVIANALRLKGAKL</sequence>
<evidence type="ECO:0000256" key="5">
    <source>
        <dbReference type="ARBA" id="ARBA00022741"/>
    </source>
</evidence>
<evidence type="ECO:0000256" key="4">
    <source>
        <dbReference type="ARBA" id="ARBA00022723"/>
    </source>
</evidence>
<dbReference type="SUPFAM" id="SSF47240">
    <property type="entry name" value="Ferritin-like"/>
    <property type="match status" value="2"/>
</dbReference>
<dbReference type="SFLD" id="SFLDG00002">
    <property type="entry name" value="C1.7:_P-type_atpase_like"/>
    <property type="match status" value="1"/>
</dbReference>
<dbReference type="Gene3D" id="1.10.620.20">
    <property type="entry name" value="Ribonucleotide Reductase, subunit A"/>
    <property type="match status" value="2"/>
</dbReference>
<proteinExistence type="inferred from homology"/>
<feature type="domain" description="TRASH" evidence="11">
    <location>
        <begin position="10"/>
        <end position="51"/>
    </location>
</feature>
<dbReference type="NCBIfam" id="TIGR01511">
    <property type="entry name" value="ATPase-IB1_Cu"/>
    <property type="match status" value="1"/>
</dbReference>
<dbReference type="InterPro" id="IPR044492">
    <property type="entry name" value="P_typ_ATPase_HD_dom"/>
</dbReference>
<dbReference type="PANTHER" id="PTHR43520">
    <property type="entry name" value="ATP7, ISOFORM B"/>
    <property type="match status" value="1"/>
</dbReference>
<dbReference type="PRINTS" id="PR00943">
    <property type="entry name" value="CUATPASE"/>
</dbReference>
<dbReference type="Gene3D" id="3.40.1110.10">
    <property type="entry name" value="Calcium-transporting ATPase, cytoplasmic domain N"/>
    <property type="match status" value="1"/>
</dbReference>
<dbReference type="PRINTS" id="PR00119">
    <property type="entry name" value="CATATPASE"/>
</dbReference>
<comment type="similarity">
    <text evidence="2 10">Belongs to the cation transport ATPase (P-type) (TC 3.A.3) family. Type IB subfamily.</text>
</comment>
<keyword evidence="8 10" id="KW-1133">Transmembrane helix</keyword>
<dbReference type="Gene3D" id="2.70.150.10">
    <property type="entry name" value="Calcium-transporting ATPase, cytoplasmic transduction domain A"/>
    <property type="match status" value="1"/>
</dbReference>
<dbReference type="InterPro" id="IPR008250">
    <property type="entry name" value="ATPase_P-typ_transduc_dom_A_sf"/>
</dbReference>
<dbReference type="EMBL" id="BAAADD010000002">
    <property type="protein sequence ID" value="GAA0562422.1"/>
    <property type="molecule type" value="Genomic_DNA"/>
</dbReference>
<feature type="transmembrane region" description="Helical" evidence="10">
    <location>
        <begin position="784"/>
        <end position="803"/>
    </location>
</feature>
<protein>
    <submittedName>
        <fullName evidence="12">Heavy metal translocating P-type ATPase</fullName>
    </submittedName>
</protein>
<dbReference type="SUPFAM" id="SSF56784">
    <property type="entry name" value="HAD-like"/>
    <property type="match status" value="1"/>
</dbReference>
<dbReference type="SFLD" id="SFLDF00027">
    <property type="entry name" value="p-type_atpase"/>
    <property type="match status" value="1"/>
</dbReference>
<evidence type="ECO:0000256" key="2">
    <source>
        <dbReference type="ARBA" id="ARBA00006024"/>
    </source>
</evidence>
<dbReference type="InterPro" id="IPR045800">
    <property type="entry name" value="HMBD"/>
</dbReference>
<reference evidence="13" key="1">
    <citation type="journal article" date="2019" name="Int. J. Syst. Evol. Microbiol.">
        <title>The Global Catalogue of Microorganisms (GCM) 10K type strain sequencing project: providing services to taxonomists for standard genome sequencing and annotation.</title>
        <authorList>
            <consortium name="The Broad Institute Genomics Platform"/>
            <consortium name="The Broad Institute Genome Sequencing Center for Infectious Disease"/>
            <person name="Wu L."/>
            <person name="Ma J."/>
        </authorList>
    </citation>
    <scope>NUCLEOTIDE SEQUENCE [LARGE SCALE GENOMIC DNA]</scope>
    <source>
        <strain evidence="13">JCM 15089</strain>
    </source>
</reference>
<dbReference type="InterPro" id="IPR007029">
    <property type="entry name" value="YHS_dom"/>
</dbReference>
<keyword evidence="4 10" id="KW-0479">Metal-binding</keyword>
<feature type="transmembrane region" description="Helical" evidence="10">
    <location>
        <begin position="473"/>
        <end position="494"/>
    </location>
</feature>
<feature type="transmembrane region" description="Helical" evidence="10">
    <location>
        <begin position="445"/>
        <end position="467"/>
    </location>
</feature>
<dbReference type="InterPro" id="IPR023299">
    <property type="entry name" value="ATPase_P-typ_cyto_dom_N"/>
</dbReference>
<evidence type="ECO:0000256" key="1">
    <source>
        <dbReference type="ARBA" id="ARBA00004127"/>
    </source>
</evidence>
<dbReference type="InterPro" id="IPR012348">
    <property type="entry name" value="RNR-like"/>
</dbReference>
<dbReference type="InterPro" id="IPR059000">
    <property type="entry name" value="ATPase_P-type_domA"/>
</dbReference>
<dbReference type="InterPro" id="IPR027256">
    <property type="entry name" value="P-typ_ATPase_IB"/>
</dbReference>
<name>A0ABP3PF97_9PROT</name>
<dbReference type="InterPro" id="IPR011017">
    <property type="entry name" value="TRASH_dom"/>
</dbReference>
<evidence type="ECO:0000256" key="9">
    <source>
        <dbReference type="ARBA" id="ARBA00023136"/>
    </source>
</evidence>
<comment type="caution">
    <text evidence="12">The sequence shown here is derived from an EMBL/GenBank/DDBJ whole genome shotgun (WGS) entry which is preliminary data.</text>
</comment>
<dbReference type="InterPro" id="IPR001757">
    <property type="entry name" value="P_typ_ATPase"/>
</dbReference>
<keyword evidence="10" id="KW-1003">Cell membrane</keyword>
<feature type="transmembrane region" description="Helical" evidence="10">
    <location>
        <begin position="220"/>
        <end position="241"/>
    </location>
</feature>
<evidence type="ECO:0000256" key="7">
    <source>
        <dbReference type="ARBA" id="ARBA00022967"/>
    </source>
</evidence>
<evidence type="ECO:0000256" key="8">
    <source>
        <dbReference type="ARBA" id="ARBA00022989"/>
    </source>
</evidence>
<dbReference type="Pfam" id="PF19335">
    <property type="entry name" value="HMBD"/>
    <property type="match status" value="1"/>
</dbReference>
<keyword evidence="3 10" id="KW-0812">Transmembrane</keyword>
<dbReference type="SUPFAM" id="SSF81653">
    <property type="entry name" value="Calcium ATPase, transduction domain A"/>
    <property type="match status" value="1"/>
</dbReference>
<evidence type="ECO:0000313" key="12">
    <source>
        <dbReference type="EMBL" id="GAA0562422.1"/>
    </source>
</evidence>